<dbReference type="GO" id="GO:0004112">
    <property type="term" value="F:cyclic-nucleotide phosphodiesterase activity"/>
    <property type="evidence" value="ECO:0007669"/>
    <property type="project" value="UniProtKB-UniRule"/>
</dbReference>
<keyword evidence="15" id="KW-1185">Reference proteome</keyword>
<comment type="similarity">
    <text evidence="12">Belongs to the tRNA nucleotidyltransferase/poly(A) polymerase family. Bacterial CCA-adding enzyme type 1 subfamily.</text>
</comment>
<dbReference type="InterPro" id="IPR050124">
    <property type="entry name" value="tRNA_CCA-adding_enzyme"/>
</dbReference>
<evidence type="ECO:0000256" key="9">
    <source>
        <dbReference type="ARBA" id="ARBA00022840"/>
    </source>
</evidence>
<feature type="binding site" evidence="12">
    <location>
        <position position="137"/>
    </location>
    <ligand>
        <name>ATP</name>
        <dbReference type="ChEBI" id="CHEBI:30616"/>
    </ligand>
</feature>
<evidence type="ECO:0000256" key="3">
    <source>
        <dbReference type="ARBA" id="ARBA00022694"/>
    </source>
</evidence>
<comment type="cofactor">
    <cofactor evidence="12">
        <name>Ni(2+)</name>
        <dbReference type="ChEBI" id="CHEBI:49786"/>
    </cofactor>
    <text evidence="12">Nickel for phosphatase activity.</text>
</comment>
<evidence type="ECO:0000256" key="4">
    <source>
        <dbReference type="ARBA" id="ARBA00022695"/>
    </source>
</evidence>
<dbReference type="InterPro" id="IPR003607">
    <property type="entry name" value="HD/PDEase_dom"/>
</dbReference>
<keyword evidence="7 12" id="KW-0692">RNA repair</keyword>
<comment type="catalytic activity">
    <reaction evidence="12">
        <text>a tRNA precursor + 2 CTP + ATP = a tRNA with a 3' CCA end + 3 diphosphate</text>
        <dbReference type="Rhea" id="RHEA:14433"/>
        <dbReference type="Rhea" id="RHEA-COMP:10465"/>
        <dbReference type="Rhea" id="RHEA-COMP:10468"/>
        <dbReference type="ChEBI" id="CHEBI:30616"/>
        <dbReference type="ChEBI" id="CHEBI:33019"/>
        <dbReference type="ChEBI" id="CHEBI:37563"/>
        <dbReference type="ChEBI" id="CHEBI:74896"/>
        <dbReference type="ChEBI" id="CHEBI:83071"/>
        <dbReference type="EC" id="2.7.7.72"/>
    </reaction>
</comment>
<dbReference type="PROSITE" id="PS51831">
    <property type="entry name" value="HD"/>
    <property type="match status" value="1"/>
</dbReference>
<evidence type="ECO:0000256" key="2">
    <source>
        <dbReference type="ARBA" id="ARBA00022679"/>
    </source>
</evidence>
<feature type="binding site" evidence="12">
    <location>
        <position position="8"/>
    </location>
    <ligand>
        <name>CTP</name>
        <dbReference type="ChEBI" id="CHEBI:37563"/>
    </ligand>
</feature>
<evidence type="ECO:0000256" key="12">
    <source>
        <dbReference type="HAMAP-Rule" id="MF_01261"/>
    </source>
</evidence>
<dbReference type="GO" id="GO:0005524">
    <property type="term" value="F:ATP binding"/>
    <property type="evidence" value="ECO:0007669"/>
    <property type="project" value="UniProtKB-UniRule"/>
</dbReference>
<evidence type="ECO:0000256" key="10">
    <source>
        <dbReference type="ARBA" id="ARBA00022842"/>
    </source>
</evidence>
<evidence type="ECO:0000256" key="5">
    <source>
        <dbReference type="ARBA" id="ARBA00022723"/>
    </source>
</evidence>
<feature type="binding site" evidence="12">
    <location>
        <position position="137"/>
    </location>
    <ligand>
        <name>CTP</name>
        <dbReference type="ChEBI" id="CHEBI:37563"/>
    </ligand>
</feature>
<dbReference type="Proteomes" id="UP001333710">
    <property type="component" value="Chromosome"/>
</dbReference>
<comment type="domain">
    <text evidence="12">Comprises two domains: an N-terminal domain containing the nucleotidyltransferase activity and a C-terminal HD domain associated with both phosphodiesterase and phosphatase activities.</text>
</comment>
<dbReference type="Gene3D" id="3.30.460.10">
    <property type="entry name" value="Beta Polymerase, domain 2"/>
    <property type="match status" value="1"/>
</dbReference>
<dbReference type="PANTHER" id="PTHR47545">
    <property type="entry name" value="MULTIFUNCTIONAL CCA PROTEIN"/>
    <property type="match status" value="1"/>
</dbReference>
<name>A0AA48HLG1_9ALTE</name>
<evidence type="ECO:0000313" key="14">
    <source>
        <dbReference type="EMBL" id="BDX06956.1"/>
    </source>
</evidence>
<comment type="catalytic activity">
    <reaction evidence="12">
        <text>a tRNA with a 3' CCA end + 2 CTP + ATP = a tRNA with a 3' CCACCA end + 3 diphosphate</text>
        <dbReference type="Rhea" id="RHEA:76235"/>
        <dbReference type="Rhea" id="RHEA-COMP:10468"/>
        <dbReference type="Rhea" id="RHEA-COMP:18655"/>
        <dbReference type="ChEBI" id="CHEBI:30616"/>
        <dbReference type="ChEBI" id="CHEBI:33019"/>
        <dbReference type="ChEBI" id="CHEBI:37563"/>
        <dbReference type="ChEBI" id="CHEBI:83071"/>
        <dbReference type="ChEBI" id="CHEBI:195187"/>
    </reaction>
</comment>
<dbReference type="EC" id="2.7.7.72" evidence="12"/>
<dbReference type="GO" id="GO:0042245">
    <property type="term" value="P:RNA repair"/>
    <property type="evidence" value="ECO:0007669"/>
    <property type="project" value="UniProtKB-KW"/>
</dbReference>
<proteinExistence type="inferred from homology"/>
<dbReference type="GO" id="GO:0004810">
    <property type="term" value="F:CCA tRNA nucleotidyltransferase activity"/>
    <property type="evidence" value="ECO:0007669"/>
    <property type="project" value="UniProtKB-UniRule"/>
</dbReference>
<keyword evidence="10 12" id="KW-0460">Magnesium</keyword>
<evidence type="ECO:0000256" key="8">
    <source>
        <dbReference type="ARBA" id="ARBA00022801"/>
    </source>
</evidence>
<dbReference type="HAMAP" id="MF_01262">
    <property type="entry name" value="CCA_bact_type2"/>
    <property type="match status" value="1"/>
</dbReference>
<dbReference type="SMART" id="SM00471">
    <property type="entry name" value="HDc"/>
    <property type="match status" value="1"/>
</dbReference>
<dbReference type="GO" id="GO:0001680">
    <property type="term" value="P:tRNA 3'-terminal CCA addition"/>
    <property type="evidence" value="ECO:0007669"/>
    <property type="project" value="UniProtKB-UniRule"/>
</dbReference>
<keyword evidence="6 12" id="KW-0547">Nucleotide-binding</keyword>
<organism evidence="14 15">
    <name type="scientific">Planctobacterium marinum</name>
    <dbReference type="NCBI Taxonomy" id="1631968"/>
    <lineage>
        <taxon>Bacteria</taxon>
        <taxon>Pseudomonadati</taxon>
        <taxon>Pseudomonadota</taxon>
        <taxon>Gammaproteobacteria</taxon>
        <taxon>Alteromonadales</taxon>
        <taxon>Alteromonadaceae</taxon>
        <taxon>Planctobacterium</taxon>
    </lineage>
</organism>
<dbReference type="NCBIfam" id="NF008137">
    <property type="entry name" value="PRK10885.1"/>
    <property type="match status" value="1"/>
</dbReference>
<dbReference type="GO" id="GO:0016791">
    <property type="term" value="F:phosphatase activity"/>
    <property type="evidence" value="ECO:0007669"/>
    <property type="project" value="UniProtKB-UniRule"/>
</dbReference>
<feature type="binding site" evidence="12">
    <location>
        <position position="8"/>
    </location>
    <ligand>
        <name>ATP</name>
        <dbReference type="ChEBI" id="CHEBI:30616"/>
    </ligand>
</feature>
<feature type="binding site" evidence="12">
    <location>
        <position position="11"/>
    </location>
    <ligand>
        <name>ATP</name>
        <dbReference type="ChEBI" id="CHEBI:30616"/>
    </ligand>
</feature>
<dbReference type="CDD" id="cd00077">
    <property type="entry name" value="HDc"/>
    <property type="match status" value="1"/>
</dbReference>
<dbReference type="InterPro" id="IPR043519">
    <property type="entry name" value="NT_sf"/>
</dbReference>
<keyword evidence="9 12" id="KW-0067">ATP-binding</keyword>
<evidence type="ECO:0000256" key="11">
    <source>
        <dbReference type="ARBA" id="ARBA00022884"/>
    </source>
</evidence>
<feature type="binding site" evidence="12">
    <location>
        <position position="91"/>
    </location>
    <ligand>
        <name>CTP</name>
        <dbReference type="ChEBI" id="CHEBI:37563"/>
    </ligand>
</feature>
<feature type="binding site" evidence="12">
    <location>
        <position position="91"/>
    </location>
    <ligand>
        <name>ATP</name>
        <dbReference type="ChEBI" id="CHEBI:30616"/>
    </ligand>
</feature>
<keyword evidence="3 12" id="KW-0819">tRNA processing</keyword>
<dbReference type="EC" id="3.1.4.-" evidence="12"/>
<gene>
    <name evidence="12 14" type="primary">cca</name>
    <name evidence="14" type="ORF">MACH26_24770</name>
</gene>
<feature type="binding site" evidence="12">
    <location>
        <position position="140"/>
    </location>
    <ligand>
        <name>CTP</name>
        <dbReference type="ChEBI" id="CHEBI:37563"/>
    </ligand>
</feature>
<dbReference type="InterPro" id="IPR012006">
    <property type="entry name" value="CCA_bact"/>
</dbReference>
<dbReference type="CDD" id="cd05398">
    <property type="entry name" value="NT_ClassII-CCAase"/>
    <property type="match status" value="1"/>
</dbReference>
<feature type="binding site" evidence="12">
    <location>
        <position position="21"/>
    </location>
    <ligand>
        <name>Mg(2+)</name>
        <dbReference type="ChEBI" id="CHEBI:18420"/>
    </ligand>
</feature>
<protein>
    <recommendedName>
        <fullName evidence="12">Multifunctional CCA protein</fullName>
    </recommendedName>
    <domain>
        <recommendedName>
            <fullName evidence="12">CCA-adding enzyme</fullName>
            <ecNumber evidence="12">2.7.7.72</ecNumber>
        </recommendedName>
        <alternativeName>
            <fullName evidence="12">CCA tRNA nucleotidyltransferase</fullName>
        </alternativeName>
        <alternativeName>
            <fullName evidence="12">tRNA CCA-pyrophosphorylase</fullName>
        </alternativeName>
        <alternativeName>
            <fullName evidence="12">tRNA adenylyl-/cytidylyl-transferase</fullName>
        </alternativeName>
        <alternativeName>
            <fullName evidence="12">tRNA nucleotidyltransferase</fullName>
        </alternativeName>
        <alternativeName>
            <fullName evidence="12">tRNA-NT</fullName>
        </alternativeName>
    </domain>
    <domain>
        <recommendedName>
            <fullName evidence="12">2'-nucleotidase</fullName>
            <ecNumber evidence="12">3.1.3.-</ecNumber>
        </recommendedName>
    </domain>
    <domain>
        <recommendedName>
            <fullName evidence="12">2',3'-cyclic phosphodiesterase</fullName>
            <ecNumber evidence="12">3.1.4.-</ecNumber>
        </recommendedName>
    </domain>
    <domain>
        <recommendedName>
            <fullName evidence="12">Phosphatase</fullName>
        </recommendedName>
    </domain>
</protein>
<keyword evidence="12" id="KW-0511">Multifunctional enzyme</keyword>
<feature type="binding site" evidence="12">
    <location>
        <position position="23"/>
    </location>
    <ligand>
        <name>Mg(2+)</name>
        <dbReference type="ChEBI" id="CHEBI:18420"/>
    </ligand>
</feature>
<comment type="cofactor">
    <cofactor evidence="12">
        <name>Mg(2+)</name>
        <dbReference type="ChEBI" id="CHEBI:18420"/>
    </cofactor>
    <text evidence="12">Magnesium is required for nucleotidyltransferase activity.</text>
</comment>
<dbReference type="SUPFAM" id="SSF81301">
    <property type="entry name" value="Nucleotidyltransferase"/>
    <property type="match status" value="1"/>
</dbReference>
<feature type="domain" description="HD" evidence="13">
    <location>
        <begin position="228"/>
        <end position="329"/>
    </location>
</feature>
<reference evidence="14" key="1">
    <citation type="submission" date="2023-01" db="EMBL/GenBank/DDBJ databases">
        <title>Complete genome sequence of Planctobacterium marinum strain Dej080120_11.</title>
        <authorList>
            <person name="Ueki S."/>
            <person name="Maruyama F."/>
        </authorList>
    </citation>
    <scope>NUCLEOTIDE SEQUENCE</scope>
    <source>
        <strain evidence="14">Dej080120_11</strain>
    </source>
</reference>
<dbReference type="InterPro" id="IPR002646">
    <property type="entry name" value="PolA_pol_head_dom"/>
</dbReference>
<dbReference type="InterPro" id="IPR032828">
    <property type="entry name" value="PolyA_RNA-bd"/>
</dbReference>
<dbReference type="GO" id="GO:0000287">
    <property type="term" value="F:magnesium ion binding"/>
    <property type="evidence" value="ECO:0007669"/>
    <property type="project" value="UniProtKB-UniRule"/>
</dbReference>
<dbReference type="RefSeq" id="WP_338292948.1">
    <property type="nucleotide sequence ID" value="NZ_AP027272.1"/>
</dbReference>
<feature type="binding site" evidence="12">
    <location>
        <position position="140"/>
    </location>
    <ligand>
        <name>ATP</name>
        <dbReference type="ChEBI" id="CHEBI:30616"/>
    </ligand>
</feature>
<comment type="miscellaneous">
    <text evidence="12">A single active site specifically recognizes both ATP and CTP and is responsible for their addition.</text>
</comment>
<evidence type="ECO:0000256" key="6">
    <source>
        <dbReference type="ARBA" id="ARBA00022741"/>
    </source>
</evidence>
<dbReference type="PIRSF" id="PIRSF000813">
    <property type="entry name" value="CCA_bact"/>
    <property type="match status" value="1"/>
</dbReference>
<evidence type="ECO:0000259" key="13">
    <source>
        <dbReference type="PROSITE" id="PS51831"/>
    </source>
</evidence>
<dbReference type="KEGG" id="pmaw:MACH26_24770"/>
<evidence type="ECO:0000256" key="1">
    <source>
        <dbReference type="ARBA" id="ARBA00022596"/>
    </source>
</evidence>
<dbReference type="InterPro" id="IPR006674">
    <property type="entry name" value="HD_domain"/>
</dbReference>
<dbReference type="Pfam" id="PF12627">
    <property type="entry name" value="PolyA_pol_RNAbd"/>
    <property type="match status" value="1"/>
</dbReference>
<keyword evidence="1 12" id="KW-0533">Nickel</keyword>
<accession>A0AA48HLG1</accession>
<dbReference type="HAMAP" id="MF_01261">
    <property type="entry name" value="CCA_bact_type1"/>
    <property type="match status" value="1"/>
</dbReference>
<dbReference type="Pfam" id="PF01743">
    <property type="entry name" value="PolyA_pol"/>
    <property type="match status" value="1"/>
</dbReference>
<dbReference type="EMBL" id="AP027272">
    <property type="protein sequence ID" value="BDX06956.1"/>
    <property type="molecule type" value="Genomic_DNA"/>
</dbReference>
<keyword evidence="4 12" id="KW-0548">Nucleotidyltransferase</keyword>
<keyword evidence="11 12" id="KW-0694">RNA-binding</keyword>
<dbReference type="EC" id="3.1.3.-" evidence="12"/>
<dbReference type="PANTHER" id="PTHR47545:SF1">
    <property type="entry name" value="MULTIFUNCTIONAL CCA PROTEIN"/>
    <property type="match status" value="1"/>
</dbReference>
<comment type="subunit">
    <text evidence="12">Monomer. Can also form homodimers and oligomers.</text>
</comment>
<dbReference type="AlphaFoldDB" id="A0AA48HLG1"/>
<evidence type="ECO:0000256" key="7">
    <source>
        <dbReference type="ARBA" id="ARBA00022800"/>
    </source>
</evidence>
<keyword evidence="2 12" id="KW-0808">Transferase</keyword>
<evidence type="ECO:0000313" key="15">
    <source>
        <dbReference type="Proteomes" id="UP001333710"/>
    </source>
</evidence>
<feature type="binding site" evidence="12">
    <location>
        <position position="11"/>
    </location>
    <ligand>
        <name>CTP</name>
        <dbReference type="ChEBI" id="CHEBI:37563"/>
    </ligand>
</feature>
<keyword evidence="8 12" id="KW-0378">Hydrolase</keyword>
<dbReference type="Gene3D" id="1.10.3090.10">
    <property type="entry name" value="cca-adding enzyme, domain 2"/>
    <property type="match status" value="1"/>
</dbReference>
<dbReference type="GO" id="GO:0000049">
    <property type="term" value="F:tRNA binding"/>
    <property type="evidence" value="ECO:0007669"/>
    <property type="project" value="UniProtKB-UniRule"/>
</dbReference>
<keyword evidence="5 12" id="KW-0479">Metal-binding</keyword>
<sequence length="410" mass="45901">MQVYLVGGAVRDQLLGRAVKDKDWVVTGATPQNMLDAGYQQVGKDFPVFLHPQSKEEYALARKERKSGSGYTGFETDTSTSVTLEEDLIRRDLTVNAMALSEDGQLQDPYGGKADLENRVLRHVSDAFIEDPLRVLRVARFAARYKQYGFSIAPETLTLMTQIAQSGELSTLSAERVWVETAKALSEKNPEVYFETLKACHALGDWFSELDALWGVPNPAKWHPEIDTGVHVMLVLQQASLLSDKISVRFAALLHDLGKGLTDPQYWPSHHGHEKAGVPLVKALCKRIKAPNAESELARLTCEHHGNVHRAFELKPQTIIKLLDTLDAWRKPERFEDLLLACEADAKGRTHFEHKPYPQRNYLLQCYQVAKNIDVKNIIADGFSGAQIKSELALRRCQAVTDVKSQQTAS</sequence>
<dbReference type="Pfam" id="PF01966">
    <property type="entry name" value="HD"/>
    <property type="match status" value="1"/>
</dbReference>
<comment type="function">
    <text evidence="12">Catalyzes the addition and repair of the essential 3'-terminal CCA sequence in tRNAs without using a nucleic acid template. Adds these three nucleotides in the order of C, C, and A to the tRNA nucleotide-73, using CTP and ATP as substrates and producing inorganic pyrophosphate. tRNA 3'-terminal CCA addition is required both for tRNA processing and repair. Also involved in tRNA surveillance by mediating tandem CCA addition to generate a CCACCA at the 3' terminus of unstable tRNAs. While stable tRNAs receive only 3'-terminal CCA, unstable tRNAs are marked with CCACCA and rapidly degraded.</text>
</comment>
<dbReference type="SUPFAM" id="SSF81891">
    <property type="entry name" value="Poly A polymerase C-terminal region-like"/>
    <property type="match status" value="1"/>
</dbReference>